<name>A0AAV4UBG5_9ARAC</name>
<comment type="caution">
    <text evidence="1">The sequence shown here is derived from an EMBL/GenBank/DDBJ whole genome shotgun (WGS) entry which is preliminary data.</text>
</comment>
<organism evidence="1 2">
    <name type="scientific">Caerostris darwini</name>
    <dbReference type="NCBI Taxonomy" id="1538125"/>
    <lineage>
        <taxon>Eukaryota</taxon>
        <taxon>Metazoa</taxon>
        <taxon>Ecdysozoa</taxon>
        <taxon>Arthropoda</taxon>
        <taxon>Chelicerata</taxon>
        <taxon>Arachnida</taxon>
        <taxon>Araneae</taxon>
        <taxon>Araneomorphae</taxon>
        <taxon>Entelegynae</taxon>
        <taxon>Araneoidea</taxon>
        <taxon>Araneidae</taxon>
        <taxon>Caerostris</taxon>
    </lineage>
</organism>
<proteinExistence type="predicted"/>
<keyword evidence="2" id="KW-1185">Reference proteome</keyword>
<evidence type="ECO:0000313" key="1">
    <source>
        <dbReference type="EMBL" id="GIY54960.1"/>
    </source>
</evidence>
<accession>A0AAV4UBG5</accession>
<dbReference type="AlphaFoldDB" id="A0AAV4UBG5"/>
<reference evidence="1 2" key="1">
    <citation type="submission" date="2021-06" db="EMBL/GenBank/DDBJ databases">
        <title>Caerostris darwini draft genome.</title>
        <authorList>
            <person name="Kono N."/>
            <person name="Arakawa K."/>
        </authorList>
    </citation>
    <scope>NUCLEOTIDE SEQUENCE [LARGE SCALE GENOMIC DNA]</scope>
</reference>
<dbReference type="Proteomes" id="UP001054837">
    <property type="component" value="Unassembled WGS sequence"/>
</dbReference>
<sequence length="110" mass="12447">MSLIYLHGTTACCGTHFRYSLCSPFWYSSCKIPEAHTMGCRKVNNSCSFEKIMLPFLKTLSSEAIMRVVHRRPAGARHAGLSQTIFVSQWLTVTYKASVYGDITDTFTQR</sequence>
<gene>
    <name evidence="1" type="ORF">CDAR_110321</name>
</gene>
<protein>
    <submittedName>
        <fullName evidence="1">Uncharacterized protein</fullName>
    </submittedName>
</protein>
<evidence type="ECO:0000313" key="2">
    <source>
        <dbReference type="Proteomes" id="UP001054837"/>
    </source>
</evidence>
<dbReference type="EMBL" id="BPLQ01011016">
    <property type="protein sequence ID" value="GIY54960.1"/>
    <property type="molecule type" value="Genomic_DNA"/>
</dbReference>